<dbReference type="STRING" id="1802689.A3F25_02745"/>
<evidence type="ECO:0000256" key="4">
    <source>
        <dbReference type="ARBA" id="ARBA00022723"/>
    </source>
</evidence>
<keyword evidence="5 13" id="KW-0255">Endonuclease</keyword>
<comment type="similarity">
    <text evidence="1 13">Belongs to the RuvC family.</text>
</comment>
<keyword evidence="9 13" id="KW-0238">DNA-binding</keyword>
<dbReference type="HAMAP" id="MF_00034">
    <property type="entry name" value="RuvC"/>
    <property type="match status" value="1"/>
</dbReference>
<keyword evidence="7 13" id="KW-0378">Hydrolase</keyword>
<dbReference type="PANTHER" id="PTHR30194">
    <property type="entry name" value="CROSSOVER JUNCTION ENDODEOXYRIBONUCLEASE RUVC"/>
    <property type="match status" value="1"/>
</dbReference>
<reference evidence="15 16" key="1">
    <citation type="journal article" date="2016" name="Nat. Commun.">
        <title>Thousands of microbial genomes shed light on interconnected biogeochemical processes in an aquifer system.</title>
        <authorList>
            <person name="Anantharaman K."/>
            <person name="Brown C.T."/>
            <person name="Hug L.A."/>
            <person name="Sharon I."/>
            <person name="Castelle C.J."/>
            <person name="Probst A.J."/>
            <person name="Thomas B.C."/>
            <person name="Singh A."/>
            <person name="Wilkins M.J."/>
            <person name="Karaoz U."/>
            <person name="Brodie E.L."/>
            <person name="Williams K.H."/>
            <person name="Hubbard S.S."/>
            <person name="Banfield J.F."/>
        </authorList>
    </citation>
    <scope>NUCLEOTIDE SEQUENCE [LARGE SCALE GENOMIC DNA]</scope>
</reference>
<feature type="active site" evidence="13">
    <location>
        <position position="140"/>
    </location>
</feature>
<dbReference type="NCBIfam" id="NF000711">
    <property type="entry name" value="PRK00039.2-1"/>
    <property type="match status" value="1"/>
</dbReference>
<evidence type="ECO:0000256" key="14">
    <source>
        <dbReference type="NCBIfam" id="TIGR00228"/>
    </source>
</evidence>
<dbReference type="NCBIfam" id="TIGR00228">
    <property type="entry name" value="ruvC"/>
    <property type="match status" value="1"/>
</dbReference>
<dbReference type="SUPFAM" id="SSF53098">
    <property type="entry name" value="Ribonuclease H-like"/>
    <property type="match status" value="1"/>
</dbReference>
<feature type="active site" evidence="13">
    <location>
        <position position="7"/>
    </location>
</feature>
<keyword evidence="4 13" id="KW-0479">Metal-binding</keyword>
<feature type="binding site" evidence="13">
    <location>
        <position position="7"/>
    </location>
    <ligand>
        <name>Mg(2+)</name>
        <dbReference type="ChEBI" id="CHEBI:18420"/>
        <label>1</label>
    </ligand>
</feature>
<feature type="active site" evidence="13">
    <location>
        <position position="67"/>
    </location>
</feature>
<dbReference type="PRINTS" id="PR00696">
    <property type="entry name" value="RSOLVASERUVC"/>
</dbReference>
<dbReference type="GO" id="GO:0005737">
    <property type="term" value="C:cytoplasm"/>
    <property type="evidence" value="ECO:0007669"/>
    <property type="project" value="UniProtKB-SubCell"/>
</dbReference>
<comment type="caution">
    <text evidence="15">The sequence shown here is derived from an EMBL/GenBank/DDBJ whole genome shotgun (WGS) entry which is preliminary data.</text>
</comment>
<keyword evidence="8 13" id="KW-0460">Magnesium</keyword>
<dbReference type="InterPro" id="IPR036397">
    <property type="entry name" value="RNaseH_sf"/>
</dbReference>
<evidence type="ECO:0000256" key="5">
    <source>
        <dbReference type="ARBA" id="ARBA00022759"/>
    </source>
</evidence>
<evidence type="ECO:0000256" key="12">
    <source>
        <dbReference type="ARBA" id="ARBA00029354"/>
    </source>
</evidence>
<gene>
    <name evidence="13" type="primary">ruvC</name>
    <name evidence="15" type="ORF">A3F25_02745</name>
</gene>
<protein>
    <recommendedName>
        <fullName evidence="13 14">Crossover junction endodeoxyribonuclease RuvC</fullName>
        <ecNumber evidence="13 14">3.1.21.10</ecNumber>
    </recommendedName>
    <alternativeName>
        <fullName evidence="13">Holliday junction nuclease RuvC</fullName>
    </alternativeName>
    <alternativeName>
        <fullName evidence="13">Holliday junction resolvase RuvC</fullName>
    </alternativeName>
</protein>
<evidence type="ECO:0000256" key="11">
    <source>
        <dbReference type="ARBA" id="ARBA00023204"/>
    </source>
</evidence>
<dbReference type="EMBL" id="MGKD01000029">
    <property type="protein sequence ID" value="OGN18814.1"/>
    <property type="molecule type" value="Genomic_DNA"/>
</dbReference>
<keyword evidence="3 13" id="KW-0540">Nuclease</keyword>
<dbReference type="GO" id="GO:0006281">
    <property type="term" value="P:DNA repair"/>
    <property type="evidence" value="ECO:0007669"/>
    <property type="project" value="UniProtKB-UniRule"/>
</dbReference>
<proteinExistence type="inferred from homology"/>
<dbReference type="InterPro" id="IPR012337">
    <property type="entry name" value="RNaseH-like_sf"/>
</dbReference>
<evidence type="ECO:0000313" key="15">
    <source>
        <dbReference type="EMBL" id="OGN18814.1"/>
    </source>
</evidence>
<keyword evidence="10 13" id="KW-0233">DNA recombination</keyword>
<organism evidence="15 16">
    <name type="scientific">Candidatus Yanofskybacteria bacterium RIFCSPHIGHO2_12_FULL_45_19b</name>
    <dbReference type="NCBI Taxonomy" id="1802689"/>
    <lineage>
        <taxon>Bacteria</taxon>
        <taxon>Candidatus Yanofskyibacteriota</taxon>
    </lineage>
</organism>
<evidence type="ECO:0000256" key="13">
    <source>
        <dbReference type="HAMAP-Rule" id="MF_00034"/>
    </source>
</evidence>
<evidence type="ECO:0000256" key="1">
    <source>
        <dbReference type="ARBA" id="ARBA00009518"/>
    </source>
</evidence>
<dbReference type="Proteomes" id="UP000177478">
    <property type="component" value="Unassembled WGS sequence"/>
</dbReference>
<comment type="subunit">
    <text evidence="13">Homodimer which binds Holliday junction (HJ) DNA. The HJ becomes 2-fold symmetrical on binding to RuvC with unstacked arms; it has a different conformation from HJ DNA in complex with RuvA. In the full resolvosome a probable DNA-RuvA(4)-RuvB(12)-RuvC(2) complex forms which resolves the HJ.</text>
</comment>
<dbReference type="AlphaFoldDB" id="A0A1F8G0A5"/>
<dbReference type="GO" id="GO:0006310">
    <property type="term" value="P:DNA recombination"/>
    <property type="evidence" value="ECO:0007669"/>
    <property type="project" value="UniProtKB-UniRule"/>
</dbReference>
<keyword evidence="2 13" id="KW-0963">Cytoplasm</keyword>
<dbReference type="Gene3D" id="3.30.420.10">
    <property type="entry name" value="Ribonuclease H-like superfamily/Ribonuclease H"/>
    <property type="match status" value="1"/>
</dbReference>
<comment type="catalytic activity">
    <reaction evidence="12 13">
        <text>Endonucleolytic cleavage at a junction such as a reciprocal single-stranded crossover between two homologous DNA duplexes (Holliday junction).</text>
        <dbReference type="EC" id="3.1.21.10"/>
    </reaction>
</comment>
<dbReference type="GO" id="GO:0003677">
    <property type="term" value="F:DNA binding"/>
    <property type="evidence" value="ECO:0007669"/>
    <property type="project" value="UniProtKB-KW"/>
</dbReference>
<dbReference type="GO" id="GO:0008821">
    <property type="term" value="F:crossover junction DNA endonuclease activity"/>
    <property type="evidence" value="ECO:0007669"/>
    <property type="project" value="UniProtKB-UniRule"/>
</dbReference>
<dbReference type="CDD" id="cd16962">
    <property type="entry name" value="RuvC"/>
    <property type="match status" value="1"/>
</dbReference>
<evidence type="ECO:0000256" key="9">
    <source>
        <dbReference type="ARBA" id="ARBA00023125"/>
    </source>
</evidence>
<dbReference type="GO" id="GO:0000287">
    <property type="term" value="F:magnesium ion binding"/>
    <property type="evidence" value="ECO:0007669"/>
    <property type="project" value="UniProtKB-UniRule"/>
</dbReference>
<keyword evidence="11 13" id="KW-0234">DNA repair</keyword>
<dbReference type="InterPro" id="IPR002176">
    <property type="entry name" value="X-over_junc_endoDNase_RuvC"/>
</dbReference>
<dbReference type="PANTHER" id="PTHR30194:SF3">
    <property type="entry name" value="CROSSOVER JUNCTION ENDODEOXYRIBONUCLEASE RUVC"/>
    <property type="match status" value="1"/>
</dbReference>
<evidence type="ECO:0000256" key="2">
    <source>
        <dbReference type="ARBA" id="ARBA00022490"/>
    </source>
</evidence>
<evidence type="ECO:0000256" key="10">
    <source>
        <dbReference type="ARBA" id="ARBA00023172"/>
    </source>
</evidence>
<evidence type="ECO:0000256" key="8">
    <source>
        <dbReference type="ARBA" id="ARBA00022842"/>
    </source>
</evidence>
<evidence type="ECO:0000256" key="7">
    <source>
        <dbReference type="ARBA" id="ARBA00022801"/>
    </source>
</evidence>
<keyword evidence="6 13" id="KW-0227">DNA damage</keyword>
<evidence type="ECO:0000256" key="3">
    <source>
        <dbReference type="ARBA" id="ARBA00022722"/>
    </source>
</evidence>
<accession>A0A1F8G0A5</accession>
<name>A0A1F8G0A5_9BACT</name>
<dbReference type="EC" id="3.1.21.10" evidence="13 14"/>
<feature type="binding site" evidence="13">
    <location>
        <position position="67"/>
    </location>
    <ligand>
        <name>Mg(2+)</name>
        <dbReference type="ChEBI" id="CHEBI:18420"/>
        <label>2</label>
    </ligand>
</feature>
<comment type="function">
    <text evidence="13">The RuvA-RuvB-RuvC complex processes Holliday junction (HJ) DNA during genetic recombination and DNA repair. Endonuclease that resolves HJ intermediates. Cleaves cruciform DNA by making single-stranded nicks across the HJ at symmetrical positions within the homologous arms, yielding a 5'-phosphate and a 3'-hydroxyl group; requires a central core of homology in the junction. The consensus cleavage sequence is 5'-(A/T)TT(C/G)-3'. Cleavage occurs on the 3'-side of the TT dinucleotide at the point of strand exchange. HJ branch migration catalyzed by RuvA-RuvB allows RuvC to scan DNA until it finds its consensus sequence, where it cleaves and resolves the cruciform DNA.</text>
</comment>
<comment type="subcellular location">
    <subcellularLocation>
        <location evidence="13">Cytoplasm</location>
    </subcellularLocation>
</comment>
<evidence type="ECO:0000313" key="16">
    <source>
        <dbReference type="Proteomes" id="UP000177478"/>
    </source>
</evidence>
<dbReference type="FunFam" id="3.30.420.10:FF:000002">
    <property type="entry name" value="Crossover junction endodeoxyribonuclease RuvC"/>
    <property type="match status" value="1"/>
</dbReference>
<dbReference type="GO" id="GO:0048476">
    <property type="term" value="C:Holliday junction resolvase complex"/>
    <property type="evidence" value="ECO:0007669"/>
    <property type="project" value="UniProtKB-UniRule"/>
</dbReference>
<comment type="cofactor">
    <cofactor evidence="13">
        <name>Mg(2+)</name>
        <dbReference type="ChEBI" id="CHEBI:18420"/>
    </cofactor>
    <text evidence="13">Binds 2 Mg(2+) ion per subunit.</text>
</comment>
<dbReference type="Pfam" id="PF02075">
    <property type="entry name" value="RuvC"/>
    <property type="match status" value="1"/>
</dbReference>
<evidence type="ECO:0000256" key="6">
    <source>
        <dbReference type="ARBA" id="ARBA00022763"/>
    </source>
</evidence>
<feature type="binding site" evidence="13">
    <location>
        <position position="140"/>
    </location>
    <ligand>
        <name>Mg(2+)</name>
        <dbReference type="ChEBI" id="CHEBI:18420"/>
        <label>1</label>
    </ligand>
</feature>
<sequence length="160" mass="17693">MRILGIDPGTTIIGYGIIESDRHNYQAVEYGVCRTPSLVNNSERVVLVFDFFKTLIKKHQPDRAAIEKLFFFKNAKTLMPVSEMRGIIILALSQSGIPIFEFTPLQVKQAVVSYGRAEKLQVQKMTSLILGLKEIPKPDDAADALAVAICAANYNPLPNG</sequence>